<dbReference type="InterPro" id="IPR050312">
    <property type="entry name" value="IolE/XylAMocC-like"/>
</dbReference>
<evidence type="ECO:0000313" key="3">
    <source>
        <dbReference type="Proteomes" id="UP000564806"/>
    </source>
</evidence>
<dbReference type="InterPro" id="IPR036237">
    <property type="entry name" value="Xyl_isomerase-like_sf"/>
</dbReference>
<sequence>MNKKGIGISLNAELVNGDLEVLERHLGYIANAGCDYAELILHGLDVVIGGRVHQRRLERVRQVLDKYELGYTMHLPYELNLLSCSKGDDYERVFEAGIELSAAIGADTIVYHSSFAELTDHNLMQHYFPTYGRLPREELFQILLEEDAMKLRRLGSIAKDAGITIGVENNIWYDIKNDYTYGMNPQTLVEHVRYVGLDNVGITLDVGHCYLTSIAYDYDFKKAIEAALPYVKHLHVHDNFGELYDAKAFMSNLPYGYGDLHLPVGWGDIPYEEVFQWIDQYQGIVNMEIEFRLYPHFQEAVEDMRKLLAK</sequence>
<dbReference type="Gene3D" id="3.20.20.150">
    <property type="entry name" value="Divalent-metal-dependent TIM barrel enzymes"/>
    <property type="match status" value="1"/>
</dbReference>
<feature type="domain" description="Xylose isomerase-like TIM barrel" evidence="1">
    <location>
        <begin position="28"/>
        <end position="305"/>
    </location>
</feature>
<dbReference type="PANTHER" id="PTHR12110">
    <property type="entry name" value="HYDROXYPYRUVATE ISOMERASE"/>
    <property type="match status" value="1"/>
</dbReference>
<dbReference type="RefSeq" id="WP_175371030.1">
    <property type="nucleotide sequence ID" value="NZ_JABWCS010000201.1"/>
</dbReference>
<dbReference type="Pfam" id="PF01261">
    <property type="entry name" value="AP_endonuc_2"/>
    <property type="match status" value="1"/>
</dbReference>
<keyword evidence="3" id="KW-1185">Reference proteome</keyword>
<dbReference type="Proteomes" id="UP000564806">
    <property type="component" value="Unassembled WGS sequence"/>
</dbReference>
<evidence type="ECO:0000259" key="1">
    <source>
        <dbReference type="Pfam" id="PF01261"/>
    </source>
</evidence>
<dbReference type="SUPFAM" id="SSF51658">
    <property type="entry name" value="Xylose isomerase-like"/>
    <property type="match status" value="1"/>
</dbReference>
<dbReference type="PANTHER" id="PTHR12110:SF53">
    <property type="entry name" value="BLR5974 PROTEIN"/>
    <property type="match status" value="1"/>
</dbReference>
<reference evidence="2" key="1">
    <citation type="submission" date="2020-06" db="EMBL/GenBank/DDBJ databases">
        <title>Paenibacillus sp. nov., isolated from soil.</title>
        <authorList>
            <person name="Seo Y.L."/>
        </authorList>
    </citation>
    <scope>NUCLEOTIDE SEQUENCE [LARGE SCALE GENOMIC DNA]</scope>
    <source>
        <strain evidence="2">JW14</strain>
    </source>
</reference>
<keyword evidence="2" id="KW-0413">Isomerase</keyword>
<accession>A0A850EKW5</accession>
<evidence type="ECO:0000313" key="2">
    <source>
        <dbReference type="EMBL" id="NUU60440.1"/>
    </source>
</evidence>
<proteinExistence type="predicted"/>
<dbReference type="GO" id="GO:0016853">
    <property type="term" value="F:isomerase activity"/>
    <property type="evidence" value="ECO:0007669"/>
    <property type="project" value="UniProtKB-KW"/>
</dbReference>
<name>A0A850EKW5_9BACL</name>
<dbReference type="InterPro" id="IPR013022">
    <property type="entry name" value="Xyl_isomerase-like_TIM-brl"/>
</dbReference>
<comment type="caution">
    <text evidence="2">The sequence shown here is derived from an EMBL/GenBank/DDBJ whole genome shotgun (WGS) entry which is preliminary data.</text>
</comment>
<dbReference type="AlphaFoldDB" id="A0A850EKW5"/>
<organism evidence="2 3">
    <name type="scientific">Paenibacillus agri</name>
    <dbReference type="NCBI Taxonomy" id="2744309"/>
    <lineage>
        <taxon>Bacteria</taxon>
        <taxon>Bacillati</taxon>
        <taxon>Bacillota</taxon>
        <taxon>Bacilli</taxon>
        <taxon>Bacillales</taxon>
        <taxon>Paenibacillaceae</taxon>
        <taxon>Paenibacillus</taxon>
    </lineage>
</organism>
<gene>
    <name evidence="2" type="ORF">HPT30_08805</name>
</gene>
<protein>
    <submittedName>
        <fullName evidence="2">Sugar phosphate isomerase/epimerase</fullName>
    </submittedName>
</protein>
<dbReference type="EMBL" id="JABWCS010000201">
    <property type="protein sequence ID" value="NUU60440.1"/>
    <property type="molecule type" value="Genomic_DNA"/>
</dbReference>